<dbReference type="InterPro" id="IPR011010">
    <property type="entry name" value="DNA_brk_join_enz"/>
</dbReference>
<dbReference type="EMBL" id="JBJHZZ010000002">
    <property type="protein sequence ID" value="MFL0246572.1"/>
    <property type="molecule type" value="Genomic_DNA"/>
</dbReference>
<dbReference type="InterPro" id="IPR013762">
    <property type="entry name" value="Integrase-like_cat_sf"/>
</dbReference>
<dbReference type="PROSITE" id="PS51900">
    <property type="entry name" value="CB"/>
    <property type="match status" value="1"/>
</dbReference>
<dbReference type="Pfam" id="PF00589">
    <property type="entry name" value="Phage_integrase"/>
    <property type="match status" value="1"/>
</dbReference>
<evidence type="ECO:0000256" key="3">
    <source>
        <dbReference type="PROSITE-ProRule" id="PRU01248"/>
    </source>
</evidence>
<gene>
    <name evidence="5" type="ORF">ACJDUG_06290</name>
</gene>
<evidence type="ECO:0000313" key="6">
    <source>
        <dbReference type="Proteomes" id="UP001623591"/>
    </source>
</evidence>
<evidence type="ECO:0000256" key="2">
    <source>
        <dbReference type="ARBA" id="ARBA00023172"/>
    </source>
</evidence>
<dbReference type="Proteomes" id="UP001623591">
    <property type="component" value="Unassembled WGS sequence"/>
</dbReference>
<evidence type="ECO:0000259" key="4">
    <source>
        <dbReference type="PROSITE" id="PS51900"/>
    </source>
</evidence>
<keyword evidence="1 3" id="KW-0238">DNA-binding</keyword>
<accession>A0ABW8T366</accession>
<evidence type="ECO:0000313" key="5">
    <source>
        <dbReference type="EMBL" id="MFL0246572.1"/>
    </source>
</evidence>
<evidence type="ECO:0000256" key="1">
    <source>
        <dbReference type="ARBA" id="ARBA00023125"/>
    </source>
</evidence>
<comment type="caution">
    <text evidence="5">The sequence shown here is derived from an EMBL/GenBank/DDBJ whole genome shotgun (WGS) entry which is preliminary data.</text>
</comment>
<keyword evidence="2" id="KW-0233">DNA recombination</keyword>
<reference evidence="5 6" key="1">
    <citation type="submission" date="2024-11" db="EMBL/GenBank/DDBJ databases">
        <authorList>
            <person name="Heng Y.C."/>
            <person name="Lim A.C.H."/>
            <person name="Lee J.K.Y."/>
            <person name="Kittelmann S."/>
        </authorList>
    </citation>
    <scope>NUCLEOTIDE SEQUENCE [LARGE SCALE GENOMIC DNA]</scope>
    <source>
        <strain evidence="5 6">WILCCON 0185</strain>
    </source>
</reference>
<keyword evidence="6" id="KW-1185">Reference proteome</keyword>
<protein>
    <submittedName>
        <fullName evidence="5">Tyrosine-type recombinase/integrase</fullName>
    </submittedName>
</protein>
<feature type="domain" description="Core-binding (CB)" evidence="4">
    <location>
        <begin position="78"/>
        <end position="162"/>
    </location>
</feature>
<sequence length="622" mass="72392">MSNAIVLNQLDLKYELEDNFAINTQQTKNYIERLKIIDKLPFNKGVVLFSESVWDFSQYTTLNIPKDSLIFKFNLCPEDFQDDIKSYVLVKILENKNKIQTINRKCDEISSFFSFMVAENIFSVHEITPSKISLYIKRKEYLAPKSMRILKSSILDFYRFYSANFIDLLTTDINKSLEQDDYGAYKATCEENKYSDIPKSYFNMLIKHILSVIDDNDQEVKFRATACILLILSQTGLRVSEVLELDINAKKEVVLINGEKRYYLEYKTWKRESGNNTYSVEKTYINDLSKKGFESLLSLHEENRRNAETTYLYVPARQRGLPVSSQSFNKSMLAFYSFFGNELDSIDSQNKYPELQSTQIHDKPFMNLHPNAKMLTYPLTPQFRVHVCTELYHKNVPLKYIAKFMGHLTSMMEGYYVRPKENQVQEDIAFSKKVIKDVITGNVNLLGPNASEFSEKLKAFLREDKYKVAKDIDEVVEDLLKTIPVRNKTGGVCIKSSPLRECSKDSMTNELFCAYGVCPNIFHFFYMIEVSYRQGKELVETITSNAKRGHKKQVQKELNMLKTIINQKIIPELDELKKEINKRGAQSILTDYPDLAEIIENFEEIYKEVEMWTNLKQVLSIS</sequence>
<organism evidence="5 6">
    <name type="scientific">Candidatus Clostridium stratigraminis</name>
    <dbReference type="NCBI Taxonomy" id="3381661"/>
    <lineage>
        <taxon>Bacteria</taxon>
        <taxon>Bacillati</taxon>
        <taxon>Bacillota</taxon>
        <taxon>Clostridia</taxon>
        <taxon>Eubacteriales</taxon>
        <taxon>Clostridiaceae</taxon>
        <taxon>Clostridium</taxon>
    </lineage>
</organism>
<dbReference type="Gene3D" id="1.10.443.10">
    <property type="entry name" value="Intergrase catalytic core"/>
    <property type="match status" value="1"/>
</dbReference>
<dbReference type="SUPFAM" id="SSF56349">
    <property type="entry name" value="DNA breaking-rejoining enzymes"/>
    <property type="match status" value="1"/>
</dbReference>
<name>A0ABW8T366_9CLOT</name>
<dbReference type="InterPro" id="IPR002104">
    <property type="entry name" value="Integrase_catalytic"/>
</dbReference>
<dbReference type="RefSeq" id="WP_406769035.1">
    <property type="nucleotide sequence ID" value="NZ_JBJHZZ010000002.1"/>
</dbReference>
<dbReference type="InterPro" id="IPR044068">
    <property type="entry name" value="CB"/>
</dbReference>
<proteinExistence type="predicted"/>